<keyword evidence="7" id="KW-1185">Reference proteome</keyword>
<sequence length="186" mass="20844">MKLSRKTFETQVELEFEPYGKGQYDIQTPIPFFTHMLEQFAKHGRFNLTLTVTGDDPHHIIEDVGILLGKAFNDSLPDKTGIERFADSLIPMDETLVQIAIDLSGRSYLAFNATFPTTITSGFETEWCLEFMTAFLQNAKMALHITTLAGKNTHHMLEAIFKGTAITLRRALMITSDSLPSTKGVL</sequence>
<comment type="similarity">
    <text evidence="5">Belongs to the imidazoleglycerol-phosphate dehydratase family.</text>
</comment>
<evidence type="ECO:0000313" key="6">
    <source>
        <dbReference type="EMBL" id="MBF4694151.1"/>
    </source>
</evidence>
<dbReference type="NCBIfam" id="NF002111">
    <property type="entry name" value="PRK00951.2-1"/>
    <property type="match status" value="1"/>
</dbReference>
<evidence type="ECO:0000256" key="2">
    <source>
        <dbReference type="ARBA" id="ARBA00022605"/>
    </source>
</evidence>
<dbReference type="EC" id="4.2.1.19" evidence="5"/>
<evidence type="ECO:0000256" key="5">
    <source>
        <dbReference type="HAMAP-Rule" id="MF_00076"/>
    </source>
</evidence>
<dbReference type="Proteomes" id="UP000614200">
    <property type="component" value="Unassembled WGS sequence"/>
</dbReference>
<comment type="pathway">
    <text evidence="1 5">Amino-acid biosynthesis; L-histidine biosynthesis; L-histidine from 5-phospho-alpha-D-ribose 1-diphosphate: step 6/9.</text>
</comment>
<reference evidence="6 7" key="1">
    <citation type="submission" date="2020-11" db="EMBL/GenBank/DDBJ databases">
        <title>Fusibacter basophilias sp. nov.</title>
        <authorList>
            <person name="Qiu D."/>
        </authorList>
    </citation>
    <scope>NUCLEOTIDE SEQUENCE [LARGE SCALE GENOMIC DNA]</scope>
    <source>
        <strain evidence="6 7">Q10-2</strain>
    </source>
</reference>
<dbReference type="NCBIfam" id="NF002114">
    <property type="entry name" value="PRK00951.2-4"/>
    <property type="match status" value="1"/>
</dbReference>
<evidence type="ECO:0000256" key="4">
    <source>
        <dbReference type="ARBA" id="ARBA00023239"/>
    </source>
</evidence>
<dbReference type="PROSITE" id="PS00955">
    <property type="entry name" value="IGP_DEHYDRATASE_2"/>
    <property type="match status" value="1"/>
</dbReference>
<dbReference type="InterPro" id="IPR000807">
    <property type="entry name" value="ImidazoleglycerolP_deHydtase"/>
</dbReference>
<keyword evidence="4 5" id="KW-0456">Lyase</keyword>
<comment type="catalytic activity">
    <reaction evidence="5">
        <text>D-erythro-1-(imidazol-4-yl)glycerol 3-phosphate = 3-(imidazol-4-yl)-2-oxopropyl phosphate + H2O</text>
        <dbReference type="Rhea" id="RHEA:11040"/>
        <dbReference type="ChEBI" id="CHEBI:15377"/>
        <dbReference type="ChEBI" id="CHEBI:57766"/>
        <dbReference type="ChEBI" id="CHEBI:58278"/>
        <dbReference type="EC" id="4.2.1.19"/>
    </reaction>
</comment>
<keyword evidence="3 5" id="KW-0368">Histidine biosynthesis</keyword>
<evidence type="ECO:0000313" key="7">
    <source>
        <dbReference type="Proteomes" id="UP000614200"/>
    </source>
</evidence>
<keyword evidence="5" id="KW-0963">Cytoplasm</keyword>
<dbReference type="InterPro" id="IPR038494">
    <property type="entry name" value="IGPD_sf"/>
</dbReference>
<name>A0ABR9ZUJ9_9FIRM</name>
<dbReference type="PANTHER" id="PTHR23133">
    <property type="entry name" value="IMIDAZOLEGLYCEROL-PHOSPHATE DEHYDRATASE HIS7"/>
    <property type="match status" value="1"/>
</dbReference>
<evidence type="ECO:0000256" key="3">
    <source>
        <dbReference type="ARBA" id="ARBA00023102"/>
    </source>
</evidence>
<dbReference type="Pfam" id="PF00475">
    <property type="entry name" value="IGPD"/>
    <property type="match status" value="1"/>
</dbReference>
<proteinExistence type="inferred from homology"/>
<keyword evidence="2 5" id="KW-0028">Amino-acid biosynthesis</keyword>
<dbReference type="EMBL" id="JADKNH010000008">
    <property type="protein sequence ID" value="MBF4694151.1"/>
    <property type="molecule type" value="Genomic_DNA"/>
</dbReference>
<dbReference type="InterPro" id="IPR020568">
    <property type="entry name" value="Ribosomal_Su5_D2-typ_SF"/>
</dbReference>
<dbReference type="RefSeq" id="WP_194702394.1">
    <property type="nucleotide sequence ID" value="NZ_JADKNH010000008.1"/>
</dbReference>
<dbReference type="HAMAP" id="MF_00076">
    <property type="entry name" value="HisB"/>
    <property type="match status" value="1"/>
</dbReference>
<dbReference type="Gene3D" id="3.30.230.40">
    <property type="entry name" value="Imidazole glycerol phosphate dehydratase, domain 1"/>
    <property type="match status" value="2"/>
</dbReference>
<dbReference type="SUPFAM" id="SSF54211">
    <property type="entry name" value="Ribosomal protein S5 domain 2-like"/>
    <property type="match status" value="2"/>
</dbReference>
<organism evidence="6 7">
    <name type="scientific">Fusibacter ferrireducens</name>
    <dbReference type="NCBI Taxonomy" id="2785058"/>
    <lineage>
        <taxon>Bacteria</taxon>
        <taxon>Bacillati</taxon>
        <taxon>Bacillota</taxon>
        <taxon>Clostridia</taxon>
        <taxon>Eubacteriales</taxon>
        <taxon>Eubacteriales Family XII. Incertae Sedis</taxon>
        <taxon>Fusibacter</taxon>
    </lineage>
</organism>
<protein>
    <recommendedName>
        <fullName evidence="5">Imidazoleglycerol-phosphate dehydratase</fullName>
        <shortName evidence="5">IGPD</shortName>
        <ecNumber evidence="5">4.2.1.19</ecNumber>
    </recommendedName>
</protein>
<gene>
    <name evidence="5 6" type="primary">hisB</name>
    <name evidence="6" type="ORF">ISU02_13600</name>
</gene>
<comment type="caution">
    <text evidence="6">The sequence shown here is derived from an EMBL/GenBank/DDBJ whole genome shotgun (WGS) entry which is preliminary data.</text>
</comment>
<comment type="subcellular location">
    <subcellularLocation>
        <location evidence="5">Cytoplasm</location>
    </subcellularLocation>
</comment>
<accession>A0ABR9ZUJ9</accession>
<dbReference type="PANTHER" id="PTHR23133:SF2">
    <property type="entry name" value="IMIDAZOLEGLYCEROL-PHOSPHATE DEHYDRATASE"/>
    <property type="match status" value="1"/>
</dbReference>
<evidence type="ECO:0000256" key="1">
    <source>
        <dbReference type="ARBA" id="ARBA00005047"/>
    </source>
</evidence>
<dbReference type="InterPro" id="IPR020565">
    <property type="entry name" value="ImidazoleglycerP_deHydtase_CS"/>
</dbReference>